<organism evidence="2 3">
    <name type="scientific">Rhodococcus opacus (strain B4)</name>
    <dbReference type="NCBI Taxonomy" id="632772"/>
    <lineage>
        <taxon>Bacteria</taxon>
        <taxon>Bacillati</taxon>
        <taxon>Actinomycetota</taxon>
        <taxon>Actinomycetes</taxon>
        <taxon>Mycobacteriales</taxon>
        <taxon>Nocardiaceae</taxon>
        <taxon>Rhodococcus</taxon>
    </lineage>
</organism>
<dbReference type="Gene3D" id="1.20.120.450">
    <property type="entry name" value="dinb family like domain"/>
    <property type="match status" value="1"/>
</dbReference>
<dbReference type="Pfam" id="PF11716">
    <property type="entry name" value="MDMPI_N"/>
    <property type="match status" value="1"/>
</dbReference>
<accession>C1AUH0</accession>
<dbReference type="NCBIfam" id="TIGR03083">
    <property type="entry name" value="maleylpyruvate isomerase family mycothiol-dependent enzyme"/>
    <property type="match status" value="1"/>
</dbReference>
<dbReference type="InterPro" id="IPR024344">
    <property type="entry name" value="MDMPI_metal-binding"/>
</dbReference>
<gene>
    <name evidence="2" type="ordered locus">ROP_09310</name>
</gene>
<dbReference type="PATRIC" id="fig|632772.20.peg.995"/>
<dbReference type="GO" id="GO:0046872">
    <property type="term" value="F:metal ion binding"/>
    <property type="evidence" value="ECO:0007669"/>
    <property type="project" value="InterPro"/>
</dbReference>
<dbReference type="HOGENOM" id="CLU_094601_0_0_11"/>
<name>C1AUH0_RHOOB</name>
<feature type="domain" description="Mycothiol-dependent maleylpyruvate isomerase metal-binding" evidence="1">
    <location>
        <begin position="8"/>
        <end position="49"/>
    </location>
</feature>
<dbReference type="Proteomes" id="UP000002212">
    <property type="component" value="Chromosome"/>
</dbReference>
<evidence type="ECO:0000313" key="3">
    <source>
        <dbReference type="Proteomes" id="UP000002212"/>
    </source>
</evidence>
<proteinExistence type="predicted"/>
<dbReference type="SUPFAM" id="SSF109854">
    <property type="entry name" value="DinB/YfiT-like putative metalloenzymes"/>
    <property type="match status" value="1"/>
</dbReference>
<dbReference type="EMBL" id="AP011115">
    <property type="protein sequence ID" value="BAH49178.1"/>
    <property type="molecule type" value="Genomic_DNA"/>
</dbReference>
<dbReference type="STRING" id="632772.ROP_09310"/>
<dbReference type="InterPro" id="IPR017517">
    <property type="entry name" value="Maleyloyr_isom"/>
</dbReference>
<evidence type="ECO:0000313" key="2">
    <source>
        <dbReference type="EMBL" id="BAH49178.1"/>
    </source>
</evidence>
<reference evidence="2 3" key="1">
    <citation type="submission" date="2009-03" db="EMBL/GenBank/DDBJ databases">
        <title>Comparison of the complete genome sequences of Rhodococcus erythropolis PR4 and Rhodococcus opacus B4.</title>
        <authorList>
            <person name="Takarada H."/>
            <person name="Sekine M."/>
            <person name="Hosoyama A."/>
            <person name="Yamada R."/>
            <person name="Fujisawa T."/>
            <person name="Omata S."/>
            <person name="Shimizu A."/>
            <person name="Tsukatani N."/>
            <person name="Tanikawa S."/>
            <person name="Fujita N."/>
            <person name="Harayama S."/>
        </authorList>
    </citation>
    <scope>NUCLEOTIDE SEQUENCE [LARGE SCALE GENOMIC DNA]</scope>
    <source>
        <strain evidence="2 3">B4</strain>
    </source>
</reference>
<protein>
    <recommendedName>
        <fullName evidence="1">Mycothiol-dependent maleylpyruvate isomerase metal-binding domain-containing protein</fullName>
    </recommendedName>
</protein>
<evidence type="ECO:0000259" key="1">
    <source>
        <dbReference type="Pfam" id="PF11716"/>
    </source>
</evidence>
<sequence length="207" mass="22702">MDTMTLARAEREEFAELLAGLSPQQWESPSLCERWRVRDVAAHVISYDELDLRGLLLRFGKGWFLQDRANALGVADLADRTTDELVDSMRLHAEPSGLPAGFGGMIGLVDGMIHQQDIRRPLAIPRTIPQDRLRAALDFARFAPLIRGAWRARGVRLVATDLDWSHGRGPQVRGSGEALLMAMAGRRDALGDLAGPGRSTFAAHLGA</sequence>
<dbReference type="InterPro" id="IPR034660">
    <property type="entry name" value="DinB/YfiT-like"/>
</dbReference>
<dbReference type="KEGG" id="rop:ROP_09310"/>
<dbReference type="AlphaFoldDB" id="C1AUH0"/>